<feature type="chain" id="PRO_5042237385" evidence="1">
    <location>
        <begin position="21"/>
        <end position="198"/>
    </location>
</feature>
<evidence type="ECO:0000259" key="2">
    <source>
        <dbReference type="Pfam" id="PF01683"/>
    </source>
</evidence>
<evidence type="ECO:0000313" key="3">
    <source>
        <dbReference type="Proteomes" id="UP000887575"/>
    </source>
</evidence>
<dbReference type="Pfam" id="PF01683">
    <property type="entry name" value="EB"/>
    <property type="match status" value="1"/>
</dbReference>
<accession>A0AAF3E871</accession>
<dbReference type="WBParaSite" id="MBELARI_LOCUS10108">
    <property type="protein sequence ID" value="MBELARI_LOCUS10108"/>
    <property type="gene ID" value="MBELARI_LOCUS10108"/>
</dbReference>
<dbReference type="PROSITE" id="PS51257">
    <property type="entry name" value="PROKAR_LIPOPROTEIN"/>
    <property type="match status" value="1"/>
</dbReference>
<evidence type="ECO:0000256" key="1">
    <source>
        <dbReference type="SAM" id="SignalP"/>
    </source>
</evidence>
<proteinExistence type="predicted"/>
<feature type="signal peptide" evidence="1">
    <location>
        <begin position="1"/>
        <end position="20"/>
    </location>
</feature>
<evidence type="ECO:0000313" key="4">
    <source>
        <dbReference type="WBParaSite" id="MBELARI_LOCUS10108"/>
    </source>
</evidence>
<name>A0AAF3E871_9BILA</name>
<sequence length="198" mass="20287">MDSSIRFTLVSFGFLALATAQYGFGACNPGCIGESQCVAGGCQCMAPSLVYQPVIGCVPQPAPYLPVGPAPVVVPRLIPQALPGAPCEPGVECTGGSVCSLGICVCPPELVQEGTVCVARTVYGVVPPPIIPVPVMPSIPMALVPVGAACAPMRTQCVRGAACGLAGVCQCSTGYTPTPQGQCFRRRRARVAGFKYQN</sequence>
<keyword evidence="1" id="KW-0732">Signal</keyword>
<keyword evidence="3" id="KW-1185">Reference proteome</keyword>
<dbReference type="Proteomes" id="UP000887575">
    <property type="component" value="Unassembled WGS sequence"/>
</dbReference>
<reference evidence="4" key="1">
    <citation type="submission" date="2024-02" db="UniProtKB">
        <authorList>
            <consortium name="WormBaseParasite"/>
        </authorList>
    </citation>
    <scope>IDENTIFICATION</scope>
</reference>
<protein>
    <submittedName>
        <fullName evidence="4">EB domain-containing protein</fullName>
    </submittedName>
</protein>
<organism evidence="3 4">
    <name type="scientific">Mesorhabditis belari</name>
    <dbReference type="NCBI Taxonomy" id="2138241"/>
    <lineage>
        <taxon>Eukaryota</taxon>
        <taxon>Metazoa</taxon>
        <taxon>Ecdysozoa</taxon>
        <taxon>Nematoda</taxon>
        <taxon>Chromadorea</taxon>
        <taxon>Rhabditida</taxon>
        <taxon>Rhabditina</taxon>
        <taxon>Rhabditomorpha</taxon>
        <taxon>Rhabditoidea</taxon>
        <taxon>Rhabditidae</taxon>
        <taxon>Mesorhabditinae</taxon>
        <taxon>Mesorhabditis</taxon>
    </lineage>
</organism>
<feature type="domain" description="EB" evidence="2">
    <location>
        <begin position="78"/>
        <end position="117"/>
    </location>
</feature>
<dbReference type="AlphaFoldDB" id="A0AAF3E871"/>
<dbReference type="InterPro" id="IPR006149">
    <property type="entry name" value="EB_dom"/>
</dbReference>